<keyword evidence="2" id="KW-0472">Membrane</keyword>
<feature type="non-terminal residue" evidence="3">
    <location>
        <position position="1"/>
    </location>
</feature>
<dbReference type="EMBL" id="CAMKVN010010036">
    <property type="protein sequence ID" value="CAI2193800.1"/>
    <property type="molecule type" value="Genomic_DNA"/>
</dbReference>
<feature type="transmembrane region" description="Helical" evidence="2">
    <location>
        <begin position="495"/>
        <end position="513"/>
    </location>
</feature>
<feature type="region of interest" description="Disordered" evidence="1">
    <location>
        <begin position="167"/>
        <end position="186"/>
    </location>
</feature>
<reference evidence="3" key="1">
    <citation type="submission" date="2022-08" db="EMBL/GenBank/DDBJ databases">
        <authorList>
            <person name="Kallberg Y."/>
            <person name="Tangrot J."/>
            <person name="Rosling A."/>
        </authorList>
    </citation>
    <scope>NUCLEOTIDE SEQUENCE</scope>
    <source>
        <strain evidence="3">Wild A</strain>
    </source>
</reference>
<name>A0A9W4T6F0_9GLOM</name>
<dbReference type="AlphaFoldDB" id="A0A9W4T6F0"/>
<keyword evidence="2" id="KW-0812">Transmembrane</keyword>
<organism evidence="3 4">
    <name type="scientific">Funneliformis geosporum</name>
    <dbReference type="NCBI Taxonomy" id="1117311"/>
    <lineage>
        <taxon>Eukaryota</taxon>
        <taxon>Fungi</taxon>
        <taxon>Fungi incertae sedis</taxon>
        <taxon>Mucoromycota</taxon>
        <taxon>Glomeromycotina</taxon>
        <taxon>Glomeromycetes</taxon>
        <taxon>Glomerales</taxon>
        <taxon>Glomeraceae</taxon>
        <taxon>Funneliformis</taxon>
    </lineage>
</organism>
<sequence length="585" mass="67717">VKMYLSPKCINALKYTAFWRNGDDPSLKKFLDFRRCMGDLKNPEMEHSRYNLELNTITSYYDETTEIGKKALNWKEEFKASYFTPCELLACKAKVACLSVDDKKSNSVKLFWNLEDIIMESEIVDEESRLQWKEGMKEFEGTETVSTTSTKKTKTFNVSFDEYIDSNETNRNEIDDDPSETNRNETDDDFEIVDAIDWEFDTPIPSWLQKAMKQHKSLTSQTDSSKRPKLAKEPIWWRIIDASDPKILQDFLSETEFLELSTKISSALNIGNSMNSNELRKIGELVKPKGIYGAIVELMKMEMKAEESNSEPDLFDDDQSCDKASTITTIEENDYLDKDVSYILELIRFTCEMLEKEIPQRKNSERDIDMFVKRHIFSCFEDVLDCHFGDMVSRASRDRRCEAVDAPDNAEGFHLDWMFTKHELGKDTPWGREFSMCESKVDDDMKDTLKTQKTLRDMHKGLVKVITAESSGSLSKQVLRACTKLHMPGFVSKSFFIRAILIVYVGGNFYLSFELAKLNIPTKYNELGETIKIARVMLQIKKLLRSTVSRFKRIKERAEKEKFASGKVVMSNGCKEYRTPEKSKK</sequence>
<keyword evidence="4" id="KW-1185">Reference proteome</keyword>
<gene>
    <name evidence="3" type="ORF">FWILDA_LOCUS16257</name>
</gene>
<protein>
    <submittedName>
        <fullName evidence="3">13649_t:CDS:1</fullName>
    </submittedName>
</protein>
<proteinExistence type="predicted"/>
<evidence type="ECO:0000256" key="2">
    <source>
        <dbReference type="SAM" id="Phobius"/>
    </source>
</evidence>
<dbReference type="Proteomes" id="UP001153678">
    <property type="component" value="Unassembled WGS sequence"/>
</dbReference>
<dbReference type="OrthoDB" id="2443690at2759"/>
<evidence type="ECO:0000313" key="4">
    <source>
        <dbReference type="Proteomes" id="UP001153678"/>
    </source>
</evidence>
<evidence type="ECO:0000256" key="1">
    <source>
        <dbReference type="SAM" id="MobiDB-lite"/>
    </source>
</evidence>
<accession>A0A9W4T6F0</accession>
<evidence type="ECO:0000313" key="3">
    <source>
        <dbReference type="EMBL" id="CAI2193800.1"/>
    </source>
</evidence>
<keyword evidence="2" id="KW-1133">Transmembrane helix</keyword>
<comment type="caution">
    <text evidence="3">The sequence shown here is derived from an EMBL/GenBank/DDBJ whole genome shotgun (WGS) entry which is preliminary data.</text>
</comment>
<feature type="non-terminal residue" evidence="3">
    <location>
        <position position="585"/>
    </location>
</feature>